<organism evidence="2 3">
    <name type="scientific">Alteromonas aestuariivivens</name>
    <dbReference type="NCBI Taxonomy" id="1938339"/>
    <lineage>
        <taxon>Bacteria</taxon>
        <taxon>Pseudomonadati</taxon>
        <taxon>Pseudomonadota</taxon>
        <taxon>Gammaproteobacteria</taxon>
        <taxon>Alteromonadales</taxon>
        <taxon>Alteromonadaceae</taxon>
        <taxon>Alteromonas/Salinimonas group</taxon>
        <taxon>Alteromonas</taxon>
    </lineage>
</organism>
<keyword evidence="1" id="KW-0732">Signal</keyword>
<accession>A0A3D8MDV8</accession>
<dbReference type="EMBL" id="QRHA01000001">
    <property type="protein sequence ID" value="RDV29025.1"/>
    <property type="molecule type" value="Genomic_DNA"/>
</dbReference>
<reference evidence="3" key="1">
    <citation type="submission" date="2018-08" db="EMBL/GenBank/DDBJ databases">
        <authorList>
            <person name="Zhang J."/>
            <person name="Du Z.-J."/>
        </authorList>
    </citation>
    <scope>NUCLEOTIDE SEQUENCE [LARGE SCALE GENOMIC DNA]</scope>
    <source>
        <strain evidence="3">KCTC 52655</strain>
    </source>
</reference>
<keyword evidence="3" id="KW-1185">Reference proteome</keyword>
<proteinExistence type="predicted"/>
<dbReference type="OrthoDB" id="6329128at2"/>
<sequence length="658" mass="72606">MKVLRTGAIGLLASLLLTACIEVEDNNNNNDIVNAINELDITPVGPTITLRGAVREAGTVSVLAGITVTVSAGTTELGKALSSEDGTFEISGLPTSSAIDIVLTDESGEFLTNVYSGETPHTQSSVGYQDIGVLLISEPLTVSFEILTSNNSPVPDLQFTSSLYSASGSIAPEYRSESTYDETTGLYSITIPKSINTSLYASLDVDGDGEADYRREDSPYSDATNLYLQDINQYPVDTVYLYALDEALSQIEFRLSILDNDFNPLTTAKVMIDDENNEEVVSSYDEASGQHVITVNYDRYSNDQLRLVIPSLEENGVMYESAIIYATPYDDTLRINSSNANGYLNYETDLAEQVNIPVELREGFPDAELELIAEHIDTETGVYTLYYSHPISVQDNAISFYQLGSYSVVRGNDSDTDLLLDGSSQVSQLQRLQETSAVLSLGNTRLTITPTDPLLPTFNYKYNIGFLNLIDQQLLVDLYNDTVDFKASITSDTAFDISELVLDNNNYWTQGEIITPFNTAGESASPFNGRDSVYLYLPLSASSLQYFTLTKRIVTSQGTVTGENDFYEIVRDGELNYYSNSTAYIANFAYNENIISSYDYGRVVTGSSLDDDTYWLRVSMSEYMYDNTDSSQNTIQFEYAYETKDGQFETGALTLPVN</sequence>
<feature type="chain" id="PRO_5017666675" description="Carboxypeptidase regulatory-like domain-containing protein" evidence="1">
    <location>
        <begin position="20"/>
        <end position="658"/>
    </location>
</feature>
<gene>
    <name evidence="2" type="ORF">DXV75_00730</name>
</gene>
<comment type="caution">
    <text evidence="2">The sequence shown here is derived from an EMBL/GenBank/DDBJ whole genome shotgun (WGS) entry which is preliminary data.</text>
</comment>
<dbReference type="RefSeq" id="WP_115591316.1">
    <property type="nucleotide sequence ID" value="NZ_QRHA01000001.1"/>
</dbReference>
<evidence type="ECO:0000313" key="2">
    <source>
        <dbReference type="EMBL" id="RDV29025.1"/>
    </source>
</evidence>
<dbReference type="PROSITE" id="PS51257">
    <property type="entry name" value="PROKAR_LIPOPROTEIN"/>
    <property type="match status" value="1"/>
</dbReference>
<evidence type="ECO:0008006" key="4">
    <source>
        <dbReference type="Google" id="ProtNLM"/>
    </source>
</evidence>
<feature type="signal peptide" evidence="1">
    <location>
        <begin position="1"/>
        <end position="19"/>
    </location>
</feature>
<protein>
    <recommendedName>
        <fullName evidence="4">Carboxypeptidase regulatory-like domain-containing protein</fullName>
    </recommendedName>
</protein>
<evidence type="ECO:0000313" key="3">
    <source>
        <dbReference type="Proteomes" id="UP000256561"/>
    </source>
</evidence>
<dbReference type="Proteomes" id="UP000256561">
    <property type="component" value="Unassembled WGS sequence"/>
</dbReference>
<name>A0A3D8MDV8_9ALTE</name>
<dbReference type="AlphaFoldDB" id="A0A3D8MDV8"/>
<evidence type="ECO:0000256" key="1">
    <source>
        <dbReference type="SAM" id="SignalP"/>
    </source>
</evidence>